<dbReference type="AlphaFoldDB" id="A0A4Z1CX45"/>
<comment type="caution">
    <text evidence="1">The sequence shown here is derived from an EMBL/GenBank/DDBJ whole genome shotgun (WGS) entry which is preliminary data.</text>
</comment>
<protein>
    <submittedName>
        <fullName evidence="1">DUF1622 domain-containing protein</fullName>
    </submittedName>
</protein>
<proteinExistence type="predicted"/>
<reference evidence="1 2" key="1">
    <citation type="submission" date="2019-04" db="EMBL/GenBank/DDBJ databases">
        <title>Streptomyces sp. nov. Bv016 isolated from bark of Buahinia variegata.</title>
        <authorList>
            <person name="Kanchanasin P."/>
            <person name="Tanasupawat S."/>
            <person name="Yuki M."/>
            <person name="Kudo T."/>
        </authorList>
    </citation>
    <scope>NUCLEOTIDE SEQUENCE [LARGE SCALE GENOMIC DNA]</scope>
    <source>
        <strain evidence="1 2">JCM 4765</strain>
    </source>
</reference>
<organism evidence="1 2">
    <name type="scientific">Streptomyces griseoluteus</name>
    <dbReference type="NCBI Taxonomy" id="29306"/>
    <lineage>
        <taxon>Bacteria</taxon>
        <taxon>Bacillati</taxon>
        <taxon>Actinomycetota</taxon>
        <taxon>Actinomycetes</taxon>
        <taxon>Kitasatosporales</taxon>
        <taxon>Streptomycetaceae</taxon>
        <taxon>Streptomyces</taxon>
    </lineage>
</organism>
<evidence type="ECO:0000313" key="2">
    <source>
        <dbReference type="Proteomes" id="UP000298513"/>
    </source>
</evidence>
<sequence length="95" mass="9648">MNAWLQAGAVLITGLGLVAAAAAWRLTHSVRAALAVLLDFLTAAGLLRLAGEPSWDSTIVAAAVIALRKLLGASLHLSSANRTTPGGARPLSPGR</sequence>
<dbReference type="EMBL" id="SRRU01000021">
    <property type="protein sequence ID" value="TGN73386.1"/>
    <property type="molecule type" value="Genomic_DNA"/>
</dbReference>
<dbReference type="RefSeq" id="WP_135794711.1">
    <property type="nucleotide sequence ID" value="NZ_JBEPFF010000025.1"/>
</dbReference>
<name>A0A4Z1CX45_STRGP</name>
<evidence type="ECO:0000313" key="1">
    <source>
        <dbReference type="EMBL" id="TGN73386.1"/>
    </source>
</evidence>
<gene>
    <name evidence="1" type="ORF">E5082_32035</name>
</gene>
<dbReference type="Proteomes" id="UP000298513">
    <property type="component" value="Unassembled WGS sequence"/>
</dbReference>
<accession>A0A4Z1CX45</accession>
<keyword evidence="2" id="KW-1185">Reference proteome</keyword>